<dbReference type="InterPro" id="IPR029044">
    <property type="entry name" value="Nucleotide-diphossugar_trans"/>
</dbReference>
<dbReference type="PANTHER" id="PTHR11183">
    <property type="entry name" value="GLYCOGENIN SUBFAMILY MEMBER"/>
    <property type="match status" value="1"/>
</dbReference>
<comment type="caution">
    <text evidence="1">The sequence shown here is derived from an EMBL/GenBank/DDBJ whole genome shotgun (WGS) entry which is preliminary data.</text>
</comment>
<dbReference type="SUPFAM" id="SSF53448">
    <property type="entry name" value="Nucleotide-diphospho-sugar transferases"/>
    <property type="match status" value="1"/>
</dbReference>
<accession>A0ABS5U5A2</accession>
<dbReference type="InterPro" id="IPR002495">
    <property type="entry name" value="Glyco_trans_8"/>
</dbReference>
<dbReference type="InterPro" id="IPR050587">
    <property type="entry name" value="GNT1/Glycosyltrans_8"/>
</dbReference>
<evidence type="ECO:0008006" key="3">
    <source>
        <dbReference type="Google" id="ProtNLM"/>
    </source>
</evidence>
<proteinExistence type="predicted"/>
<dbReference type="Proteomes" id="UP000784128">
    <property type="component" value="Unassembled WGS sequence"/>
</dbReference>
<organism evidence="1 2">
    <name type="scientific">Pelotalea chapellei</name>
    <dbReference type="NCBI Taxonomy" id="44671"/>
    <lineage>
        <taxon>Bacteria</taxon>
        <taxon>Pseudomonadati</taxon>
        <taxon>Thermodesulfobacteriota</taxon>
        <taxon>Desulfuromonadia</taxon>
        <taxon>Geobacterales</taxon>
        <taxon>Geobacteraceae</taxon>
        <taxon>Pelotalea</taxon>
    </lineage>
</organism>
<sequence>MYPQPCLISVDNSVQRNCCYISVLSTDSYLDGIMVLYHSLMRTGTDYPFLLLISDSVSEESRKVLSNCGIEYKLMQCTIENPTAIAKDDHWAFTYSKLDIFSQTQYDKIVFLDADMLIVKNIDELFDKPHMSAVNAGGMLPEYRHWTGLNSGLMVIEPSCELYRDMLGKVGKIENVEKGGDQDFLQAYYPDWDGCQELHLDHGYNMFHCHLDRYRQFGYAIKGGRRPVKVIHYIGSEKPWNLDKKNFIGILPYAKRKLKKLISFCSKKPFKDELLLDSLGIWHHLFEENLASFS</sequence>
<dbReference type="RefSeq" id="WP_214296559.1">
    <property type="nucleotide sequence ID" value="NZ_JAHDYS010000003.1"/>
</dbReference>
<protein>
    <recommendedName>
        <fullName evidence="3">Glycosyl transferase family 8</fullName>
    </recommendedName>
</protein>
<evidence type="ECO:0000313" key="2">
    <source>
        <dbReference type="Proteomes" id="UP000784128"/>
    </source>
</evidence>
<reference evidence="1 2" key="1">
    <citation type="submission" date="2021-05" db="EMBL/GenBank/DDBJ databases">
        <title>The draft genome of Geobacter chapellei DSM 13688.</title>
        <authorList>
            <person name="Xu Z."/>
            <person name="Masuda Y."/>
            <person name="Itoh H."/>
            <person name="Senoo K."/>
        </authorList>
    </citation>
    <scope>NUCLEOTIDE SEQUENCE [LARGE SCALE GENOMIC DNA]</scope>
    <source>
        <strain evidence="1 2">DSM 13688</strain>
    </source>
</reference>
<evidence type="ECO:0000313" key="1">
    <source>
        <dbReference type="EMBL" id="MBT1070838.1"/>
    </source>
</evidence>
<dbReference type="Pfam" id="PF01501">
    <property type="entry name" value="Glyco_transf_8"/>
    <property type="match status" value="1"/>
</dbReference>
<keyword evidence="2" id="KW-1185">Reference proteome</keyword>
<dbReference type="Gene3D" id="3.90.550.10">
    <property type="entry name" value="Spore Coat Polysaccharide Biosynthesis Protein SpsA, Chain A"/>
    <property type="match status" value="1"/>
</dbReference>
<name>A0ABS5U5A2_9BACT</name>
<gene>
    <name evidence="1" type="ORF">KJB30_03500</name>
</gene>
<dbReference type="EMBL" id="JAHDYS010000003">
    <property type="protein sequence ID" value="MBT1070838.1"/>
    <property type="molecule type" value="Genomic_DNA"/>
</dbReference>